<dbReference type="Pfam" id="PF00271">
    <property type="entry name" value="Helicase_C"/>
    <property type="match status" value="1"/>
</dbReference>
<dbReference type="GO" id="GO:0006281">
    <property type="term" value="P:DNA repair"/>
    <property type="evidence" value="ECO:0007669"/>
    <property type="project" value="TreeGrafter"/>
</dbReference>
<dbReference type="PROSITE" id="PS51192">
    <property type="entry name" value="HELICASE_ATP_BIND_1"/>
    <property type="match status" value="1"/>
</dbReference>
<dbReference type="Gene3D" id="3.40.50.10810">
    <property type="entry name" value="Tandem AAA-ATPase domain"/>
    <property type="match status" value="1"/>
</dbReference>
<dbReference type="InterPro" id="IPR000330">
    <property type="entry name" value="SNF2_N"/>
</dbReference>
<evidence type="ECO:0000313" key="8">
    <source>
        <dbReference type="Proteomes" id="UP001283341"/>
    </source>
</evidence>
<dbReference type="InterPro" id="IPR027417">
    <property type="entry name" value="P-loop_NTPase"/>
</dbReference>
<dbReference type="PANTHER" id="PTHR45626">
    <property type="entry name" value="TRANSCRIPTION TERMINATION FACTOR 2-RELATED"/>
    <property type="match status" value="1"/>
</dbReference>
<evidence type="ECO:0000256" key="1">
    <source>
        <dbReference type="ARBA" id="ARBA00022741"/>
    </source>
</evidence>
<sequence>MAHEIYARMSESSLRARPQDLPEAQQPEAILSPLKKYGIPIICQSVLNTDNRCLVYRHQRQALSFLMQRKNGWNFDPRSADFWDLRQTTQSTFFLNRICETFHVEEPPEFCGGIVADPIGLGKTLTMIALVASDRREVIPSPVSAGNTTSGHMVSLILVPPPLLDTWEEQLQQHVRPGGMTWCRYHGKDRINDVSKAANWCGGRKADSSILFSVNWRRIILDEAHMIHNTQSQMSKAVCALEATARWAVTGTPIQNKIGDIAALLKCLRVHPYDDAKRFEADIRQLALEEWRHRRGGKKTAETVERPNPTAAKTVVDLPPRRYLKFPVEFSLAERQFYDKLRHQVIARIEDAFGDVDGHGGAGSASSHSYVTVIQRINALRMVCNLGTHYDSRHDLSMTKDSAEYSKDWSSAIAQQAFNIQREMGPVLCSICRASDCDMGTASLEAESTTVQPFFARCMSFVCGDCVQRCNRLNKLITCGHTPAHPITEVSASLKALEEGLGTLEDADVPPPSFISSAFSPSASQQQQQQLSSKVTALISQLSALPRDVKSVVFASWRMTLDLVEVGLSQTGIRYVRFDGKVQQKQRHAIIEKFRKDPTVTVFLLTLSCGAVGLTLAEASRAFLIEPHGNPTVEEQALARIHRLGQRREVTTVRFFVRDTFEERVLDLQNNKKKLEEVLLAATSRKEGGERVMVSVVLRWQ</sequence>
<dbReference type="InterPro" id="IPR049730">
    <property type="entry name" value="SNF2/RAD54-like_C"/>
</dbReference>
<evidence type="ECO:0000259" key="6">
    <source>
        <dbReference type="PROSITE" id="PS51194"/>
    </source>
</evidence>
<gene>
    <name evidence="7" type="ORF">B0H66DRAFT_76645</name>
</gene>
<dbReference type="GO" id="GO:0005524">
    <property type="term" value="F:ATP binding"/>
    <property type="evidence" value="ECO:0007669"/>
    <property type="project" value="UniProtKB-KW"/>
</dbReference>
<dbReference type="AlphaFoldDB" id="A0AAE0IUK9"/>
<feature type="domain" description="Helicase C-terminal" evidence="6">
    <location>
        <begin position="534"/>
        <end position="686"/>
    </location>
</feature>
<dbReference type="GO" id="GO:0008094">
    <property type="term" value="F:ATP-dependent activity, acting on DNA"/>
    <property type="evidence" value="ECO:0007669"/>
    <property type="project" value="TreeGrafter"/>
</dbReference>
<dbReference type="Gene3D" id="3.40.50.300">
    <property type="entry name" value="P-loop containing nucleotide triphosphate hydrolases"/>
    <property type="match status" value="1"/>
</dbReference>
<dbReference type="InterPro" id="IPR014001">
    <property type="entry name" value="Helicase_ATP-bd"/>
</dbReference>
<name>A0AAE0IUK9_9PEZI</name>
<keyword evidence="1" id="KW-0547">Nucleotide-binding</keyword>
<comment type="caution">
    <text evidence="7">The sequence shown here is derived from an EMBL/GenBank/DDBJ whole genome shotgun (WGS) entry which is preliminary data.</text>
</comment>
<feature type="domain" description="Helicase ATP-binding" evidence="5">
    <location>
        <begin position="104"/>
        <end position="271"/>
    </location>
</feature>
<dbReference type="GO" id="GO:0016787">
    <property type="term" value="F:hydrolase activity"/>
    <property type="evidence" value="ECO:0007669"/>
    <property type="project" value="UniProtKB-KW"/>
</dbReference>
<proteinExistence type="predicted"/>
<dbReference type="Proteomes" id="UP001283341">
    <property type="component" value="Unassembled WGS sequence"/>
</dbReference>
<dbReference type="PROSITE" id="PS51194">
    <property type="entry name" value="HELICASE_CTER"/>
    <property type="match status" value="1"/>
</dbReference>
<keyword evidence="3" id="KW-0067">ATP-binding</keyword>
<evidence type="ECO:0000256" key="3">
    <source>
        <dbReference type="ARBA" id="ARBA00022840"/>
    </source>
</evidence>
<dbReference type="SUPFAM" id="SSF52540">
    <property type="entry name" value="P-loop containing nucleoside triphosphate hydrolases"/>
    <property type="match status" value="2"/>
</dbReference>
<dbReference type="SMART" id="SM00487">
    <property type="entry name" value="DEXDc"/>
    <property type="match status" value="1"/>
</dbReference>
<dbReference type="InterPro" id="IPR050628">
    <property type="entry name" value="SNF2_RAD54_helicase_TF"/>
</dbReference>
<keyword evidence="8" id="KW-1185">Reference proteome</keyword>
<dbReference type="InterPro" id="IPR001650">
    <property type="entry name" value="Helicase_C-like"/>
</dbReference>
<reference evidence="7" key="2">
    <citation type="submission" date="2023-06" db="EMBL/GenBank/DDBJ databases">
        <authorList>
            <consortium name="Lawrence Berkeley National Laboratory"/>
            <person name="Haridas S."/>
            <person name="Hensen N."/>
            <person name="Bonometti L."/>
            <person name="Westerberg I."/>
            <person name="Brannstrom I.O."/>
            <person name="Guillou S."/>
            <person name="Cros-Aarteil S."/>
            <person name="Calhoun S."/>
            <person name="Kuo A."/>
            <person name="Mondo S."/>
            <person name="Pangilinan J."/>
            <person name="Riley R."/>
            <person name="Labutti K."/>
            <person name="Andreopoulos B."/>
            <person name="Lipzen A."/>
            <person name="Chen C."/>
            <person name="Yanf M."/>
            <person name="Daum C."/>
            <person name="Ng V."/>
            <person name="Clum A."/>
            <person name="Steindorff A."/>
            <person name="Ohm R."/>
            <person name="Martin F."/>
            <person name="Silar P."/>
            <person name="Natvig D."/>
            <person name="Lalanne C."/>
            <person name="Gautier V."/>
            <person name="Ament-Velasquez S.L."/>
            <person name="Kruys A."/>
            <person name="Hutchinson M.I."/>
            <person name="Powell A.J."/>
            <person name="Barry K."/>
            <person name="Miller A.N."/>
            <person name="Grigoriev I.V."/>
            <person name="Debuchy R."/>
            <person name="Gladieux P."/>
            <person name="Thoren M.H."/>
            <person name="Johannesson H."/>
        </authorList>
    </citation>
    <scope>NUCLEOTIDE SEQUENCE</scope>
    <source>
        <strain evidence="7">CBS 118394</strain>
    </source>
</reference>
<dbReference type="EMBL" id="JAUEDM010000001">
    <property type="protein sequence ID" value="KAK3330846.1"/>
    <property type="molecule type" value="Genomic_DNA"/>
</dbReference>
<evidence type="ECO:0000256" key="4">
    <source>
        <dbReference type="SAM" id="Coils"/>
    </source>
</evidence>
<evidence type="ECO:0000256" key="2">
    <source>
        <dbReference type="ARBA" id="ARBA00022801"/>
    </source>
</evidence>
<protein>
    <submittedName>
        <fullName evidence="7">P-loop containing nucleoside triphosphate hydrolase protein</fullName>
    </submittedName>
</protein>
<dbReference type="GO" id="GO:0005634">
    <property type="term" value="C:nucleus"/>
    <property type="evidence" value="ECO:0007669"/>
    <property type="project" value="TreeGrafter"/>
</dbReference>
<dbReference type="InterPro" id="IPR038718">
    <property type="entry name" value="SNF2-like_sf"/>
</dbReference>
<feature type="coiled-coil region" evidence="4">
    <location>
        <begin position="658"/>
        <end position="685"/>
    </location>
</feature>
<keyword evidence="4" id="KW-0175">Coiled coil</keyword>
<dbReference type="Pfam" id="PF00176">
    <property type="entry name" value="SNF2-rel_dom"/>
    <property type="match status" value="1"/>
</dbReference>
<evidence type="ECO:0000313" key="7">
    <source>
        <dbReference type="EMBL" id="KAK3330846.1"/>
    </source>
</evidence>
<dbReference type="CDD" id="cd18793">
    <property type="entry name" value="SF2_C_SNF"/>
    <property type="match status" value="1"/>
</dbReference>
<evidence type="ECO:0000259" key="5">
    <source>
        <dbReference type="PROSITE" id="PS51192"/>
    </source>
</evidence>
<dbReference type="SMART" id="SM00490">
    <property type="entry name" value="HELICc"/>
    <property type="match status" value="1"/>
</dbReference>
<dbReference type="PANTHER" id="PTHR45626:SF22">
    <property type="entry name" value="DNA REPAIR PROTEIN RAD5"/>
    <property type="match status" value="1"/>
</dbReference>
<keyword evidence="2 7" id="KW-0378">Hydrolase</keyword>
<accession>A0AAE0IUK9</accession>
<reference evidence="7" key="1">
    <citation type="journal article" date="2023" name="Mol. Phylogenet. Evol.">
        <title>Genome-scale phylogeny and comparative genomics of the fungal order Sordariales.</title>
        <authorList>
            <person name="Hensen N."/>
            <person name="Bonometti L."/>
            <person name="Westerberg I."/>
            <person name="Brannstrom I.O."/>
            <person name="Guillou S."/>
            <person name="Cros-Aarteil S."/>
            <person name="Calhoun S."/>
            <person name="Haridas S."/>
            <person name="Kuo A."/>
            <person name="Mondo S."/>
            <person name="Pangilinan J."/>
            <person name="Riley R."/>
            <person name="LaButti K."/>
            <person name="Andreopoulos B."/>
            <person name="Lipzen A."/>
            <person name="Chen C."/>
            <person name="Yan M."/>
            <person name="Daum C."/>
            <person name="Ng V."/>
            <person name="Clum A."/>
            <person name="Steindorff A."/>
            <person name="Ohm R.A."/>
            <person name="Martin F."/>
            <person name="Silar P."/>
            <person name="Natvig D.O."/>
            <person name="Lalanne C."/>
            <person name="Gautier V."/>
            <person name="Ament-Velasquez S.L."/>
            <person name="Kruys A."/>
            <person name="Hutchinson M.I."/>
            <person name="Powell A.J."/>
            <person name="Barry K."/>
            <person name="Miller A.N."/>
            <person name="Grigoriev I.V."/>
            <person name="Debuchy R."/>
            <person name="Gladieux P."/>
            <person name="Hiltunen Thoren M."/>
            <person name="Johannesson H."/>
        </authorList>
    </citation>
    <scope>NUCLEOTIDE SEQUENCE</scope>
    <source>
        <strain evidence="7">CBS 118394</strain>
    </source>
</reference>
<dbReference type="CDD" id="cd18008">
    <property type="entry name" value="DEXDc_SHPRH-like"/>
    <property type="match status" value="1"/>
</dbReference>
<organism evidence="7 8">
    <name type="scientific">Apodospora peruviana</name>
    <dbReference type="NCBI Taxonomy" id="516989"/>
    <lineage>
        <taxon>Eukaryota</taxon>
        <taxon>Fungi</taxon>
        <taxon>Dikarya</taxon>
        <taxon>Ascomycota</taxon>
        <taxon>Pezizomycotina</taxon>
        <taxon>Sordariomycetes</taxon>
        <taxon>Sordariomycetidae</taxon>
        <taxon>Sordariales</taxon>
        <taxon>Lasiosphaeriaceae</taxon>
        <taxon>Apodospora</taxon>
    </lineage>
</organism>